<sequence length="25" mass="2835">MKSNTQRFSLLLIVTAAFLHAEDTK</sequence>
<evidence type="ECO:0000313" key="1">
    <source>
        <dbReference type="EMBL" id="SVD11875.1"/>
    </source>
</evidence>
<accession>A0A382SQV7</accession>
<gene>
    <name evidence="1" type="ORF">METZ01_LOCUS364729</name>
</gene>
<proteinExistence type="predicted"/>
<reference evidence="1" key="1">
    <citation type="submission" date="2018-05" db="EMBL/GenBank/DDBJ databases">
        <authorList>
            <person name="Lanie J.A."/>
            <person name="Ng W.-L."/>
            <person name="Kazmierczak K.M."/>
            <person name="Andrzejewski T.M."/>
            <person name="Davidsen T.M."/>
            <person name="Wayne K.J."/>
            <person name="Tettelin H."/>
            <person name="Glass J.I."/>
            <person name="Rusch D."/>
            <person name="Podicherti R."/>
            <person name="Tsui H.-C.T."/>
            <person name="Winkler M.E."/>
        </authorList>
    </citation>
    <scope>NUCLEOTIDE SEQUENCE</scope>
</reference>
<dbReference type="EMBL" id="UINC01130671">
    <property type="protein sequence ID" value="SVD11875.1"/>
    <property type="molecule type" value="Genomic_DNA"/>
</dbReference>
<feature type="non-terminal residue" evidence="1">
    <location>
        <position position="25"/>
    </location>
</feature>
<protein>
    <submittedName>
        <fullName evidence="1">Uncharacterized protein</fullName>
    </submittedName>
</protein>
<name>A0A382SQV7_9ZZZZ</name>
<dbReference type="AlphaFoldDB" id="A0A382SQV7"/>
<organism evidence="1">
    <name type="scientific">marine metagenome</name>
    <dbReference type="NCBI Taxonomy" id="408172"/>
    <lineage>
        <taxon>unclassified sequences</taxon>
        <taxon>metagenomes</taxon>
        <taxon>ecological metagenomes</taxon>
    </lineage>
</organism>